<comment type="caution">
    <text evidence="10">The sequence shown here is derived from an EMBL/GenBank/DDBJ whole genome shotgun (WGS) entry which is preliminary data.</text>
</comment>
<comment type="subcellular location">
    <subcellularLocation>
        <location evidence="1">Nucleus</location>
    </subcellularLocation>
</comment>
<dbReference type="InterPro" id="IPR006085">
    <property type="entry name" value="XPG_DNA_repair_N"/>
</dbReference>
<evidence type="ECO:0000256" key="2">
    <source>
        <dbReference type="ARBA" id="ARBA00022722"/>
    </source>
</evidence>
<dbReference type="InterPro" id="IPR006084">
    <property type="entry name" value="XPG/Rad2"/>
</dbReference>
<dbReference type="Pfam" id="PF00752">
    <property type="entry name" value="XPG_N"/>
    <property type="match status" value="1"/>
</dbReference>
<evidence type="ECO:0008006" key="12">
    <source>
        <dbReference type="Google" id="ProtNLM"/>
    </source>
</evidence>
<dbReference type="SUPFAM" id="SSF47807">
    <property type="entry name" value="5' to 3' exonuclease, C-terminal subdomain"/>
    <property type="match status" value="1"/>
</dbReference>
<feature type="compositionally biased region" description="Low complexity" evidence="7">
    <location>
        <begin position="364"/>
        <end position="385"/>
    </location>
</feature>
<organism evidence="10 11">
    <name type="scientific">Tritrichomonas musculus</name>
    <dbReference type="NCBI Taxonomy" id="1915356"/>
    <lineage>
        <taxon>Eukaryota</taxon>
        <taxon>Metamonada</taxon>
        <taxon>Parabasalia</taxon>
        <taxon>Tritrichomonadida</taxon>
        <taxon>Tritrichomonadidae</taxon>
        <taxon>Tritrichomonas</taxon>
    </lineage>
</organism>
<dbReference type="Gene3D" id="3.40.50.1010">
    <property type="entry name" value="5'-nuclease"/>
    <property type="match status" value="1"/>
</dbReference>
<sequence length="426" mass="48460">MGIHGLLPLVRDAIKNTHISTFTGKKVAVDGFVWLHRGCLTCAKELANNQQTTKYITYFMQQVQLLLNHGIRPLIVFDGCDLPAKRVTNEKRRNDRIEQIQIAKKLEERGLITEASEHYQKTVEITPNVLYPLFERLRHNHIEFIVAPYEADAQLAFLAYNKIVDLVITEDSDLIVYQSPLTIFKLDREGNCQSLSRSDFLKLPTFSQMDQKMIIECCVLSGCDYLPSIPRMGIRTAIKRLLTYRSSEAVISGLRAEAKWEIPNNYEQSFKDACAIFTQQRVFDPRTNCAVGIYDECVLDIAGPFISNYEAVNIAYGRMNPKTKELFDPDKSYETDESVVKFSCSYRAPIQVTDSARSKFKPHNSSSDSLDNSSPDTTITTSSKKSVSFDRELGAEKYLLINKPQNIPPALRRRFACHSSPLRFLS</sequence>
<evidence type="ECO:0000256" key="7">
    <source>
        <dbReference type="SAM" id="MobiDB-lite"/>
    </source>
</evidence>
<proteinExistence type="predicted"/>
<dbReference type="PROSITE" id="PS00841">
    <property type="entry name" value="XPG_1"/>
    <property type="match status" value="1"/>
</dbReference>
<dbReference type="CDD" id="cd09901">
    <property type="entry name" value="H3TH_FEN1-like"/>
    <property type="match status" value="1"/>
</dbReference>
<name>A0ABR2KIN7_9EUKA</name>
<dbReference type="Pfam" id="PF00867">
    <property type="entry name" value="XPG_I"/>
    <property type="match status" value="1"/>
</dbReference>
<dbReference type="PANTHER" id="PTHR11081:SF65">
    <property type="entry name" value="DNA DAMAGE-INDUCIBLE PROTEIN DIN7-RELATED"/>
    <property type="match status" value="1"/>
</dbReference>
<keyword evidence="11" id="KW-1185">Reference proteome</keyword>
<dbReference type="CDD" id="cd09857">
    <property type="entry name" value="PIN_EXO1"/>
    <property type="match status" value="1"/>
</dbReference>
<keyword evidence="3" id="KW-0227">DNA damage</keyword>
<protein>
    <recommendedName>
        <fullName evidence="12">Exonuclease 1</fullName>
    </recommendedName>
</protein>
<dbReference type="InterPro" id="IPR029060">
    <property type="entry name" value="PIN-like_dom_sf"/>
</dbReference>
<evidence type="ECO:0000256" key="3">
    <source>
        <dbReference type="ARBA" id="ARBA00022763"/>
    </source>
</evidence>
<dbReference type="InterPro" id="IPR006086">
    <property type="entry name" value="XPG-I_dom"/>
</dbReference>
<reference evidence="10 11" key="1">
    <citation type="submission" date="2024-04" db="EMBL/GenBank/DDBJ databases">
        <title>Tritrichomonas musculus Genome.</title>
        <authorList>
            <person name="Alves-Ferreira E."/>
            <person name="Grigg M."/>
            <person name="Lorenzi H."/>
            <person name="Galac M."/>
        </authorList>
    </citation>
    <scope>NUCLEOTIDE SEQUENCE [LARGE SCALE GENOMIC DNA]</scope>
    <source>
        <strain evidence="10 11">EAF2021</strain>
    </source>
</reference>
<feature type="region of interest" description="Disordered" evidence="7">
    <location>
        <begin position="356"/>
        <end position="385"/>
    </location>
</feature>
<evidence type="ECO:0000259" key="9">
    <source>
        <dbReference type="SMART" id="SM00485"/>
    </source>
</evidence>
<evidence type="ECO:0000256" key="6">
    <source>
        <dbReference type="ARBA" id="ARBA00023242"/>
    </source>
</evidence>
<dbReference type="Proteomes" id="UP001470230">
    <property type="component" value="Unassembled WGS sequence"/>
</dbReference>
<dbReference type="EMBL" id="JAPFFF010000004">
    <property type="protein sequence ID" value="KAK8890944.1"/>
    <property type="molecule type" value="Genomic_DNA"/>
</dbReference>
<gene>
    <name evidence="10" type="ORF">M9Y10_028144</name>
</gene>
<evidence type="ECO:0000259" key="8">
    <source>
        <dbReference type="SMART" id="SM00484"/>
    </source>
</evidence>
<dbReference type="InterPro" id="IPR044752">
    <property type="entry name" value="PIN-like_EXO1"/>
</dbReference>
<feature type="domain" description="XPG N-terminal" evidence="9">
    <location>
        <begin position="1"/>
        <end position="99"/>
    </location>
</feature>
<evidence type="ECO:0000256" key="4">
    <source>
        <dbReference type="ARBA" id="ARBA00022801"/>
    </source>
</evidence>
<feature type="domain" description="XPG-I" evidence="8">
    <location>
        <begin position="138"/>
        <end position="209"/>
    </location>
</feature>
<keyword evidence="2" id="KW-0540">Nuclease</keyword>
<keyword evidence="6" id="KW-0539">Nucleus</keyword>
<evidence type="ECO:0000256" key="5">
    <source>
        <dbReference type="ARBA" id="ARBA00023204"/>
    </source>
</evidence>
<dbReference type="Gene3D" id="1.10.150.20">
    <property type="entry name" value="5' to 3' exonuclease, C-terminal subdomain"/>
    <property type="match status" value="1"/>
</dbReference>
<accession>A0ABR2KIN7</accession>
<evidence type="ECO:0000313" key="10">
    <source>
        <dbReference type="EMBL" id="KAK8890944.1"/>
    </source>
</evidence>
<keyword evidence="4" id="KW-0378">Hydrolase</keyword>
<dbReference type="SUPFAM" id="SSF88723">
    <property type="entry name" value="PIN domain-like"/>
    <property type="match status" value="1"/>
</dbReference>
<dbReference type="PRINTS" id="PR00853">
    <property type="entry name" value="XPGRADSUPER"/>
</dbReference>
<evidence type="ECO:0000313" key="11">
    <source>
        <dbReference type="Proteomes" id="UP001470230"/>
    </source>
</evidence>
<dbReference type="SMART" id="SM00484">
    <property type="entry name" value="XPGI"/>
    <property type="match status" value="1"/>
</dbReference>
<keyword evidence="5" id="KW-0234">DNA repair</keyword>
<dbReference type="SMART" id="SM00485">
    <property type="entry name" value="XPGN"/>
    <property type="match status" value="1"/>
</dbReference>
<evidence type="ECO:0000256" key="1">
    <source>
        <dbReference type="ARBA" id="ARBA00004123"/>
    </source>
</evidence>
<dbReference type="InterPro" id="IPR036279">
    <property type="entry name" value="5-3_exonuclease_C_sf"/>
</dbReference>
<dbReference type="PANTHER" id="PTHR11081">
    <property type="entry name" value="FLAP ENDONUCLEASE FAMILY MEMBER"/>
    <property type="match status" value="1"/>
</dbReference>
<dbReference type="InterPro" id="IPR019974">
    <property type="entry name" value="XPG_CS"/>
</dbReference>